<feature type="compositionally biased region" description="Polar residues" evidence="1">
    <location>
        <begin position="116"/>
        <end position="131"/>
    </location>
</feature>
<evidence type="ECO:0000313" key="3">
    <source>
        <dbReference type="EMBL" id="GAA3007807.1"/>
    </source>
</evidence>
<sequence>MSPRGSVVPVLAGGVASVVRLLVATFAFAGVYLGVWGTPGVPAQAPVSASAEVTARVAVRTVVLSSRSTPADATPAVRTPAARTNAGTDATPKTPNTPKTSVAKDPAVRTPAARTNAGTDATPKTPNTPKTSVAKDPAARTPSAGDRTAADPAATGRAVVAGRIAVGEGGALGPCDSPYLARTVVGNEDPRAVVSYAWRLERWSAATHRWHTYLNAGAGFTGEDQVVEWRPRIVGNPGWYRVVLSVGDERPLRSERFFVTC</sequence>
<evidence type="ECO:0000256" key="2">
    <source>
        <dbReference type="SAM" id="Phobius"/>
    </source>
</evidence>
<keyword evidence="2" id="KW-0472">Membrane</keyword>
<protein>
    <submittedName>
        <fullName evidence="3">Uncharacterized protein</fullName>
    </submittedName>
</protein>
<feature type="compositionally biased region" description="Polar residues" evidence="1">
    <location>
        <begin position="87"/>
        <end position="100"/>
    </location>
</feature>
<proteinExistence type="predicted"/>
<keyword evidence="2" id="KW-1133">Transmembrane helix</keyword>
<evidence type="ECO:0000256" key="1">
    <source>
        <dbReference type="SAM" id="MobiDB-lite"/>
    </source>
</evidence>
<accession>A0ABN3XY83</accession>
<dbReference type="RefSeq" id="WP_344895170.1">
    <property type="nucleotide sequence ID" value="NZ_BAAAWD010000007.1"/>
</dbReference>
<gene>
    <name evidence="3" type="ORF">GCM10017559_32550</name>
</gene>
<reference evidence="4" key="1">
    <citation type="journal article" date="2019" name="Int. J. Syst. Evol. Microbiol.">
        <title>The Global Catalogue of Microorganisms (GCM) 10K type strain sequencing project: providing services to taxonomists for standard genome sequencing and annotation.</title>
        <authorList>
            <consortium name="The Broad Institute Genomics Platform"/>
            <consortium name="The Broad Institute Genome Sequencing Center for Infectious Disease"/>
            <person name="Wu L."/>
            <person name="Ma J."/>
        </authorList>
    </citation>
    <scope>NUCLEOTIDE SEQUENCE [LARGE SCALE GENOMIC DNA]</scope>
    <source>
        <strain evidence="4">JCM 3106</strain>
    </source>
</reference>
<keyword evidence="2" id="KW-0812">Transmembrane</keyword>
<name>A0ABN3XY83_9ACTN</name>
<feature type="compositionally biased region" description="Low complexity" evidence="1">
    <location>
        <begin position="65"/>
        <end position="86"/>
    </location>
</feature>
<dbReference type="Proteomes" id="UP001499930">
    <property type="component" value="Unassembled WGS sequence"/>
</dbReference>
<keyword evidence="4" id="KW-1185">Reference proteome</keyword>
<comment type="caution">
    <text evidence="3">The sequence shown here is derived from an EMBL/GenBank/DDBJ whole genome shotgun (WGS) entry which is preliminary data.</text>
</comment>
<dbReference type="EMBL" id="BAAAWD010000007">
    <property type="protein sequence ID" value="GAA3007807.1"/>
    <property type="molecule type" value="Genomic_DNA"/>
</dbReference>
<evidence type="ECO:0000313" key="4">
    <source>
        <dbReference type="Proteomes" id="UP001499930"/>
    </source>
</evidence>
<organism evidence="3 4">
    <name type="scientific">Streptosporangium longisporum</name>
    <dbReference type="NCBI Taxonomy" id="46187"/>
    <lineage>
        <taxon>Bacteria</taxon>
        <taxon>Bacillati</taxon>
        <taxon>Actinomycetota</taxon>
        <taxon>Actinomycetes</taxon>
        <taxon>Streptosporangiales</taxon>
        <taxon>Streptosporangiaceae</taxon>
        <taxon>Streptosporangium</taxon>
    </lineage>
</organism>
<feature type="region of interest" description="Disordered" evidence="1">
    <location>
        <begin position="65"/>
        <end position="154"/>
    </location>
</feature>
<feature type="transmembrane region" description="Helical" evidence="2">
    <location>
        <begin position="7"/>
        <end position="36"/>
    </location>
</feature>